<evidence type="ECO:0000313" key="2">
    <source>
        <dbReference type="Proteomes" id="UP001162480"/>
    </source>
</evidence>
<organism evidence="1 2">
    <name type="scientific">Octopus vulgaris</name>
    <name type="common">Common octopus</name>
    <dbReference type="NCBI Taxonomy" id="6645"/>
    <lineage>
        <taxon>Eukaryota</taxon>
        <taxon>Metazoa</taxon>
        <taxon>Spiralia</taxon>
        <taxon>Lophotrochozoa</taxon>
        <taxon>Mollusca</taxon>
        <taxon>Cephalopoda</taxon>
        <taxon>Coleoidea</taxon>
        <taxon>Octopodiformes</taxon>
        <taxon>Octopoda</taxon>
        <taxon>Incirrata</taxon>
        <taxon>Octopodidae</taxon>
        <taxon>Octopus</taxon>
    </lineage>
</organism>
<sequence>MHRGELAEYSEDLAVLGGMGHWQIQLRIESLVDDIMQHFVIESEKHIQRHTGTKRVNAKLKERSCVKPVVILTMEVQMALTLQYN</sequence>
<reference evidence="1" key="1">
    <citation type="submission" date="2023-08" db="EMBL/GenBank/DDBJ databases">
        <authorList>
            <person name="Alioto T."/>
            <person name="Alioto T."/>
            <person name="Gomez Garrido J."/>
        </authorList>
    </citation>
    <scope>NUCLEOTIDE SEQUENCE</scope>
</reference>
<name>A0AA36BSR8_OCTVU</name>
<accession>A0AA36BSR8</accession>
<evidence type="ECO:0000313" key="1">
    <source>
        <dbReference type="EMBL" id="CAI9739695.1"/>
    </source>
</evidence>
<dbReference type="Proteomes" id="UP001162480">
    <property type="component" value="Chromosome 23"/>
</dbReference>
<gene>
    <name evidence="1" type="ORF">OCTVUL_1B000781</name>
</gene>
<dbReference type="AlphaFoldDB" id="A0AA36BSR8"/>
<proteinExistence type="predicted"/>
<keyword evidence="2" id="KW-1185">Reference proteome</keyword>
<dbReference type="EMBL" id="OX597836">
    <property type="protein sequence ID" value="CAI9739695.1"/>
    <property type="molecule type" value="Genomic_DNA"/>
</dbReference>
<protein>
    <submittedName>
        <fullName evidence="1">Uncharacterized protein</fullName>
    </submittedName>
</protein>